<dbReference type="EMBL" id="FOUI01000022">
    <property type="protein sequence ID" value="SFM88062.1"/>
    <property type="molecule type" value="Genomic_DNA"/>
</dbReference>
<dbReference type="Proteomes" id="UP000243629">
    <property type="component" value="Unassembled WGS sequence"/>
</dbReference>
<reference evidence="3" key="1">
    <citation type="submission" date="2016-10" db="EMBL/GenBank/DDBJ databases">
        <authorList>
            <person name="Varghese N."/>
            <person name="Submissions S."/>
        </authorList>
    </citation>
    <scope>NUCLEOTIDE SEQUENCE [LARGE SCALE GENOMIC DNA]</scope>
    <source>
        <strain evidence="3">DSM 24213</strain>
    </source>
</reference>
<sequence length="144" mass="15900">MKKILLYSFLIGTILSGILYEIVSGAPEDYPEVERIAIAFGFICLVSIFGVFHSVVLMRAEKLKTKPSLKANFAISAFVAMVAVIFLSLIAMLILDREVFFRLVLENEYIGLAFLAGFISAYYSRTRLAVNSAVGADTCKEKSV</sequence>
<name>A0A1I4UGG4_9GAMM</name>
<gene>
    <name evidence="2" type="ORF">SAMN05216217_12217</name>
</gene>
<feature type="transmembrane region" description="Helical" evidence="1">
    <location>
        <begin position="69"/>
        <end position="95"/>
    </location>
</feature>
<dbReference type="AlphaFoldDB" id="A0A1I4UGG4"/>
<accession>A0A1I4UGG4</accession>
<keyword evidence="1" id="KW-1133">Transmembrane helix</keyword>
<protein>
    <submittedName>
        <fullName evidence="2">Uncharacterized protein</fullName>
    </submittedName>
</protein>
<feature type="transmembrane region" description="Helical" evidence="1">
    <location>
        <begin position="5"/>
        <end position="23"/>
    </location>
</feature>
<feature type="transmembrane region" description="Helical" evidence="1">
    <location>
        <begin position="35"/>
        <end position="57"/>
    </location>
</feature>
<evidence type="ECO:0000256" key="1">
    <source>
        <dbReference type="SAM" id="Phobius"/>
    </source>
</evidence>
<proteinExistence type="predicted"/>
<dbReference type="RefSeq" id="WP_143069608.1">
    <property type="nucleotide sequence ID" value="NZ_FOUI01000022.1"/>
</dbReference>
<evidence type="ECO:0000313" key="3">
    <source>
        <dbReference type="Proteomes" id="UP000243629"/>
    </source>
</evidence>
<feature type="transmembrane region" description="Helical" evidence="1">
    <location>
        <begin position="107"/>
        <end position="124"/>
    </location>
</feature>
<keyword evidence="1" id="KW-0472">Membrane</keyword>
<evidence type="ECO:0000313" key="2">
    <source>
        <dbReference type="EMBL" id="SFM88062.1"/>
    </source>
</evidence>
<keyword evidence="1" id="KW-0812">Transmembrane</keyword>
<keyword evidence="3" id="KW-1185">Reference proteome</keyword>
<organism evidence="2 3">
    <name type="scientific">Halopseudomonas yangmingensis</name>
    <dbReference type="NCBI Taxonomy" id="1720063"/>
    <lineage>
        <taxon>Bacteria</taxon>
        <taxon>Pseudomonadati</taxon>
        <taxon>Pseudomonadota</taxon>
        <taxon>Gammaproteobacteria</taxon>
        <taxon>Pseudomonadales</taxon>
        <taxon>Pseudomonadaceae</taxon>
        <taxon>Halopseudomonas</taxon>
    </lineage>
</organism>